<accession>A0A553ICJ2</accession>
<name>A0A553ICJ2_9PEZI</name>
<dbReference type="Proteomes" id="UP000319160">
    <property type="component" value="Unassembled WGS sequence"/>
</dbReference>
<dbReference type="AlphaFoldDB" id="A0A553ICJ2"/>
<evidence type="ECO:0000313" key="2">
    <source>
        <dbReference type="Proteomes" id="UP000319160"/>
    </source>
</evidence>
<proteinExistence type="predicted"/>
<sequence length="185" mass="21385">MADRPHLPDFDIIETCLKELTTEIRFFQNLAPVEQATTRAALQNHVDILTKNLQSLSTFVKGLNQTVQGNKTASDNSIQAAQDELTHDFHEEMRSMKAYFQRAIDDCRVTKRDNKLRPLRNTTTHHVVMLPETLKELENLELEELDDILLELGQEPEYGDPERGDVELERTERVDQLKRFIGIEV</sequence>
<keyword evidence="2" id="KW-1185">Reference proteome</keyword>
<evidence type="ECO:0000313" key="1">
    <source>
        <dbReference type="EMBL" id="TRX97913.1"/>
    </source>
</evidence>
<reference evidence="2" key="1">
    <citation type="submission" date="2019-06" db="EMBL/GenBank/DDBJ databases">
        <title>Draft genome sequence of the griseofulvin-producing fungus Xylaria cubensis strain G536.</title>
        <authorList>
            <person name="Mead M.E."/>
            <person name="Raja H.A."/>
            <person name="Steenwyk J.L."/>
            <person name="Knowles S.L."/>
            <person name="Oberlies N.H."/>
            <person name="Rokas A."/>
        </authorList>
    </citation>
    <scope>NUCLEOTIDE SEQUENCE [LARGE SCALE GENOMIC DNA]</scope>
    <source>
        <strain evidence="2">G536</strain>
    </source>
</reference>
<dbReference type="OrthoDB" id="4754831at2759"/>
<gene>
    <name evidence="1" type="ORF">FHL15_001123</name>
</gene>
<comment type="caution">
    <text evidence="1">The sequence shown here is derived from an EMBL/GenBank/DDBJ whole genome shotgun (WGS) entry which is preliminary data.</text>
</comment>
<organism evidence="1 2">
    <name type="scientific">Xylaria flabelliformis</name>
    <dbReference type="NCBI Taxonomy" id="2512241"/>
    <lineage>
        <taxon>Eukaryota</taxon>
        <taxon>Fungi</taxon>
        <taxon>Dikarya</taxon>
        <taxon>Ascomycota</taxon>
        <taxon>Pezizomycotina</taxon>
        <taxon>Sordariomycetes</taxon>
        <taxon>Xylariomycetidae</taxon>
        <taxon>Xylariales</taxon>
        <taxon>Xylariaceae</taxon>
        <taxon>Xylaria</taxon>
    </lineage>
</organism>
<dbReference type="EMBL" id="VFLP01000004">
    <property type="protein sequence ID" value="TRX97913.1"/>
    <property type="molecule type" value="Genomic_DNA"/>
</dbReference>
<protein>
    <submittedName>
        <fullName evidence="1">Uncharacterized protein</fullName>
    </submittedName>
</protein>